<accession>A0A6L2J9K7</accession>
<comment type="caution">
    <text evidence="2">The sequence shown here is derived from an EMBL/GenBank/DDBJ whole genome shotgun (WGS) entry which is preliminary data.</text>
</comment>
<dbReference type="AlphaFoldDB" id="A0A6L2J9K7"/>
<proteinExistence type="predicted"/>
<evidence type="ECO:0000313" key="2">
    <source>
        <dbReference type="EMBL" id="GEU33601.1"/>
    </source>
</evidence>
<name>A0A6L2J9K7_TANCI</name>
<dbReference type="EMBL" id="BKCJ010000481">
    <property type="protein sequence ID" value="GEU33601.1"/>
    <property type="molecule type" value="Genomic_DNA"/>
</dbReference>
<gene>
    <name evidence="2" type="ORF">Tci_005579</name>
</gene>
<evidence type="ECO:0000256" key="1">
    <source>
        <dbReference type="SAM" id="MobiDB-lite"/>
    </source>
</evidence>
<reference evidence="2" key="1">
    <citation type="journal article" date="2019" name="Sci. Rep.">
        <title>Draft genome of Tanacetum cinerariifolium, the natural source of mosquito coil.</title>
        <authorList>
            <person name="Yamashiro T."/>
            <person name="Shiraishi A."/>
            <person name="Satake H."/>
            <person name="Nakayama K."/>
        </authorList>
    </citation>
    <scope>NUCLEOTIDE SEQUENCE</scope>
</reference>
<feature type="region of interest" description="Disordered" evidence="1">
    <location>
        <begin position="195"/>
        <end position="218"/>
    </location>
</feature>
<sequence length="349" mass="38842">MANDRQRNFSTNEDLAQKVINLDWLVKNLFTLWIGNYHLYANQVRFERPRINQFPPLNGSSRVLENQGLRQPHGSYAKVVNATSPMVNASPLLSSAPALVEMWVMFEFEKVESKMNMMAHPGVDSWFHVIQEASNDFVSDERIVWVDIEGVPLHAWSCETFSRIGKVFMVRAKELFTWNPNFLPPKAIVYSSDDDSVQADNENDVHPGNNDVEGGDDNALTDDGVTEKVFDTGVIGEQHSVDPFELYGLLNKRKQAKEVNVLSSSLSHPSGFTPVGSVDPKANEHVNEEGDGRQEDVVSRVVNAKVMNISQDVEEEVSCASVKIGGIGVRCLGGSYSCGSSNRVFYGRM</sequence>
<organism evidence="2">
    <name type="scientific">Tanacetum cinerariifolium</name>
    <name type="common">Dalmatian daisy</name>
    <name type="synonym">Chrysanthemum cinerariifolium</name>
    <dbReference type="NCBI Taxonomy" id="118510"/>
    <lineage>
        <taxon>Eukaryota</taxon>
        <taxon>Viridiplantae</taxon>
        <taxon>Streptophyta</taxon>
        <taxon>Embryophyta</taxon>
        <taxon>Tracheophyta</taxon>
        <taxon>Spermatophyta</taxon>
        <taxon>Magnoliopsida</taxon>
        <taxon>eudicotyledons</taxon>
        <taxon>Gunneridae</taxon>
        <taxon>Pentapetalae</taxon>
        <taxon>asterids</taxon>
        <taxon>campanulids</taxon>
        <taxon>Asterales</taxon>
        <taxon>Asteraceae</taxon>
        <taxon>Asteroideae</taxon>
        <taxon>Anthemideae</taxon>
        <taxon>Anthemidinae</taxon>
        <taxon>Tanacetum</taxon>
    </lineage>
</organism>
<protein>
    <submittedName>
        <fullName evidence="2">Ribulose-1,5-bisphosphate carboxylase/oxygenase large subunit, chloroplastic</fullName>
    </submittedName>
</protein>